<comment type="caution">
    <text evidence="2">The sequence shown here is derived from an EMBL/GenBank/DDBJ whole genome shotgun (WGS) entry which is preliminary data.</text>
</comment>
<proteinExistence type="predicted"/>
<accession>X0UHI4</accession>
<sequence>LHASVSPGIYGWVGASAGKYGLGYHYVVRQHDARVQFTIDRGKESKSENKEIFDALALSKEAIEGAFGEPLDWDWSEGKRVCRIGKDIRAGGYRNEDKWSEIQEAMIDAMIRLENALKLHIAELHI</sequence>
<dbReference type="AlphaFoldDB" id="X0UHI4"/>
<feature type="domain" description="DUF4268" evidence="1">
    <location>
        <begin position="2"/>
        <end position="118"/>
    </location>
</feature>
<dbReference type="InterPro" id="IPR025364">
    <property type="entry name" value="DUF4268"/>
</dbReference>
<name>X0UHI4_9ZZZZ</name>
<dbReference type="Pfam" id="PF14088">
    <property type="entry name" value="DUF4268"/>
    <property type="match status" value="1"/>
</dbReference>
<feature type="non-terminal residue" evidence="2">
    <location>
        <position position="1"/>
    </location>
</feature>
<evidence type="ECO:0000313" key="2">
    <source>
        <dbReference type="EMBL" id="GAF99857.1"/>
    </source>
</evidence>
<reference evidence="2" key="1">
    <citation type="journal article" date="2014" name="Front. Microbiol.">
        <title>High frequency of phylogenetically diverse reductive dehalogenase-homologous genes in deep subseafloor sedimentary metagenomes.</title>
        <authorList>
            <person name="Kawai M."/>
            <person name="Futagami T."/>
            <person name="Toyoda A."/>
            <person name="Takaki Y."/>
            <person name="Nishi S."/>
            <person name="Hori S."/>
            <person name="Arai W."/>
            <person name="Tsubouchi T."/>
            <person name="Morono Y."/>
            <person name="Uchiyama I."/>
            <person name="Ito T."/>
            <person name="Fujiyama A."/>
            <person name="Inagaki F."/>
            <person name="Takami H."/>
        </authorList>
    </citation>
    <scope>NUCLEOTIDE SEQUENCE</scope>
    <source>
        <strain evidence="2">Expedition CK06-06</strain>
    </source>
</reference>
<protein>
    <recommendedName>
        <fullName evidence="1">DUF4268 domain-containing protein</fullName>
    </recommendedName>
</protein>
<dbReference type="EMBL" id="BARS01026260">
    <property type="protein sequence ID" value="GAF99857.1"/>
    <property type="molecule type" value="Genomic_DNA"/>
</dbReference>
<gene>
    <name evidence="2" type="ORF">S01H1_41404</name>
</gene>
<evidence type="ECO:0000259" key="1">
    <source>
        <dbReference type="Pfam" id="PF14088"/>
    </source>
</evidence>
<organism evidence="2">
    <name type="scientific">marine sediment metagenome</name>
    <dbReference type="NCBI Taxonomy" id="412755"/>
    <lineage>
        <taxon>unclassified sequences</taxon>
        <taxon>metagenomes</taxon>
        <taxon>ecological metagenomes</taxon>
    </lineage>
</organism>